<evidence type="ECO:0000313" key="2">
    <source>
        <dbReference type="EMBL" id="CBF76833.1"/>
    </source>
</evidence>
<dbReference type="PANTHER" id="PTHR48139">
    <property type="entry name" value="SI:DKEY-56M19.5"/>
    <property type="match status" value="1"/>
</dbReference>
<feature type="compositionally biased region" description="Acidic residues" evidence="1">
    <location>
        <begin position="34"/>
        <end position="45"/>
    </location>
</feature>
<reference evidence="3" key="2">
    <citation type="journal article" date="2009" name="Fungal Genet. Biol.">
        <title>The 2008 update of the Aspergillus nidulans genome annotation: a community effort.</title>
        <authorList>
            <person name="Wortman J.R."/>
            <person name="Gilsenan J.M."/>
            <person name="Joardar V."/>
            <person name="Deegan J."/>
            <person name="Clutterbuck J."/>
            <person name="Andersen M.R."/>
            <person name="Archer D."/>
            <person name="Bencina M."/>
            <person name="Braus G."/>
            <person name="Coutinho P."/>
            <person name="von Dohren H."/>
            <person name="Doonan J."/>
            <person name="Driessen A.J."/>
            <person name="Durek P."/>
            <person name="Espeso E."/>
            <person name="Fekete E."/>
            <person name="Flipphi M."/>
            <person name="Estrada C.G."/>
            <person name="Geysens S."/>
            <person name="Goldman G."/>
            <person name="de Groot P.W."/>
            <person name="Hansen K."/>
            <person name="Harris S.D."/>
            <person name="Heinekamp T."/>
            <person name="Helmstaedt K."/>
            <person name="Henrissat B."/>
            <person name="Hofmann G."/>
            <person name="Homan T."/>
            <person name="Horio T."/>
            <person name="Horiuchi H."/>
            <person name="James S."/>
            <person name="Jones M."/>
            <person name="Karaffa L."/>
            <person name="Karanyi Z."/>
            <person name="Kato M."/>
            <person name="Keller N."/>
            <person name="Kelly D.E."/>
            <person name="Kiel J.A."/>
            <person name="Kim J.M."/>
            <person name="van der Klei I.J."/>
            <person name="Klis F.M."/>
            <person name="Kovalchuk A."/>
            <person name="Krasevec N."/>
            <person name="Kubicek C.P."/>
            <person name="Liu B."/>
            <person name="Maccabe A."/>
            <person name="Meyer V."/>
            <person name="Mirabito P."/>
            <person name="Miskei M."/>
            <person name="Mos M."/>
            <person name="Mullins J."/>
            <person name="Nelson D.R."/>
            <person name="Nielsen J."/>
            <person name="Oakley B.R."/>
            <person name="Osmani S.A."/>
            <person name="Pakula T."/>
            <person name="Paszewski A."/>
            <person name="Paulsen I."/>
            <person name="Pilsyk S."/>
            <person name="Pocsi I."/>
            <person name="Punt P.J."/>
            <person name="Ram A.F."/>
            <person name="Ren Q."/>
            <person name="Robellet X."/>
            <person name="Robson G."/>
            <person name="Seiboth B."/>
            <person name="van Solingen P."/>
            <person name="Specht T."/>
            <person name="Sun J."/>
            <person name="Taheri-Talesh N."/>
            <person name="Takeshita N."/>
            <person name="Ussery D."/>
            <person name="vanKuyk P.A."/>
            <person name="Visser H."/>
            <person name="van de Vondervoort P.J."/>
            <person name="de Vries R.P."/>
            <person name="Walton J."/>
            <person name="Xiang X."/>
            <person name="Xiong Y."/>
            <person name="Zeng A.P."/>
            <person name="Brandt B.W."/>
            <person name="Cornell M.J."/>
            <person name="van den Hondel C.A."/>
            <person name="Visser J."/>
            <person name="Oliver S.G."/>
            <person name="Turner G."/>
        </authorList>
    </citation>
    <scope>GENOME REANNOTATION</scope>
    <source>
        <strain evidence="3">FGSC A4 / ATCC 38163 / CBS 112.46 / NRRL 194 / M139</strain>
    </source>
</reference>
<dbReference type="EMBL" id="BN001303">
    <property type="protein sequence ID" value="CBF76833.1"/>
    <property type="molecule type" value="Genomic_DNA"/>
</dbReference>
<feature type="compositionally biased region" description="Low complexity" evidence="1">
    <location>
        <begin position="318"/>
        <end position="332"/>
    </location>
</feature>
<proteinExistence type="predicted"/>
<name>C8VAQ7_EMENI</name>
<reference evidence="3" key="1">
    <citation type="journal article" date="2005" name="Nature">
        <title>Sequencing of Aspergillus nidulans and comparative analysis with A. fumigatus and A. oryzae.</title>
        <authorList>
            <person name="Galagan J.E."/>
            <person name="Calvo S.E."/>
            <person name="Cuomo C."/>
            <person name="Ma L.J."/>
            <person name="Wortman J.R."/>
            <person name="Batzoglou S."/>
            <person name="Lee S.I."/>
            <person name="Basturkmen M."/>
            <person name="Spevak C.C."/>
            <person name="Clutterbuck J."/>
            <person name="Kapitonov V."/>
            <person name="Jurka J."/>
            <person name="Scazzocchio C."/>
            <person name="Farman M."/>
            <person name="Butler J."/>
            <person name="Purcell S."/>
            <person name="Harris S."/>
            <person name="Braus G.H."/>
            <person name="Draht O."/>
            <person name="Busch S."/>
            <person name="D'Enfert C."/>
            <person name="Bouchier C."/>
            <person name="Goldman G.H."/>
            <person name="Bell-Pedersen D."/>
            <person name="Griffiths-Jones S."/>
            <person name="Doonan J.H."/>
            <person name="Yu J."/>
            <person name="Vienken K."/>
            <person name="Pain A."/>
            <person name="Freitag M."/>
            <person name="Selker E.U."/>
            <person name="Archer D.B."/>
            <person name="Penalva M.A."/>
            <person name="Oakley B.R."/>
            <person name="Momany M."/>
            <person name="Tanaka T."/>
            <person name="Kumagai T."/>
            <person name="Asai K."/>
            <person name="Machida M."/>
            <person name="Nierman W.C."/>
            <person name="Denning D.W."/>
            <person name="Caddick M."/>
            <person name="Hynes M."/>
            <person name="Paoletti M."/>
            <person name="Fischer R."/>
            <person name="Miller B."/>
            <person name="Dyer P."/>
            <person name="Sachs M.S."/>
            <person name="Osmani S.A."/>
            <person name="Birren B.W."/>
        </authorList>
    </citation>
    <scope>NUCLEOTIDE SEQUENCE [LARGE SCALE GENOMIC DNA]</scope>
    <source>
        <strain evidence="3">FGSC A4 / ATCC 38163 / CBS 112.46 / NRRL 194 / M139</strain>
    </source>
</reference>
<feature type="compositionally biased region" description="Polar residues" evidence="1">
    <location>
        <begin position="454"/>
        <end position="489"/>
    </location>
</feature>
<dbReference type="InParanoid" id="C8VAQ7"/>
<evidence type="ECO:0000313" key="3">
    <source>
        <dbReference type="Proteomes" id="UP000000560"/>
    </source>
</evidence>
<feature type="compositionally biased region" description="Polar residues" evidence="1">
    <location>
        <begin position="284"/>
        <end position="313"/>
    </location>
</feature>
<dbReference type="eggNOG" id="ENOG502S36A">
    <property type="taxonomic scope" value="Eukaryota"/>
</dbReference>
<feature type="region of interest" description="Disordered" evidence="1">
    <location>
        <begin position="227"/>
        <end position="756"/>
    </location>
</feature>
<sequence>MPKDSHLLSPMSRALLRAARAGCIYIRQVSKDIDDEEKETTDPEEQQTQQNMERNFSLRKWTTVPKHLEAPEVEFLAKRRPGLPSLYGAAAGTVDGAGSVPMRKTRFKKVDPDTGNILIYAAWVPEGHKIEGEITGDSQVTAESNQVTVTPQAPAPGTVIEGVGVVDAQGVVVAAADSPAVITPQKRRPPPPKRKGKGLKGRRKKVMFAPGEGADAALVHGAGAGDSAANYGKETDSSRMSVDQTTQDEEDEEGDEGEESDDGEGDESGFDAKTPETPGPQPSTEPELTPISASAKTGTTADSHAPQVSQASEPDTEPSQASAQQAASLQPSGHVPVAPISMTDSSRLDQDTQVTSTERLSEDVHMADATTAETTLRASPKPSLETQLQPAPGVAQPLSPEKAPSAQQQTSQAPVLEASGIGVENAQPPATEQTDVTMEEARESVPEPSEAMPENTNLQTVAPESSLPGQASANESTPPEADQQPSGSEFNLLDNLEASLNNPRQETLSDVQKGAISEQKTGVLPSQETITAPGEAASGPTETSTEAETTRSAETKELSREDPVAPPVEQLTPPGADQITPLETSEQKPQQAPPTIEQYQPEKLAGTPTHPEPGPATPAFNVAPEGQAERPPVLVPVPAEATTSAEAIAKPQSPTVEGHSPQHSTEPAVEKKQEQQTSTTPSPTEPATTSAAEQPQPQATAQHTPKELSRPQTETSPASNVEPGEGSQGEATQAQMNGEHGTSGDGPSPNGERQTE</sequence>
<dbReference type="PANTHER" id="PTHR48139:SF1">
    <property type="entry name" value="FIBROUS SHEATH CABYR-BINDING PROTEIN"/>
    <property type="match status" value="1"/>
</dbReference>
<feature type="compositionally biased region" description="Low complexity" evidence="1">
    <location>
        <begin position="675"/>
        <end position="703"/>
    </location>
</feature>
<accession>C8VAQ7</accession>
<feature type="region of interest" description="Disordered" evidence="1">
    <location>
        <begin position="179"/>
        <end position="203"/>
    </location>
</feature>
<dbReference type="OrthoDB" id="275715at2759"/>
<feature type="compositionally biased region" description="Acidic residues" evidence="1">
    <location>
        <begin position="246"/>
        <end position="269"/>
    </location>
</feature>
<dbReference type="Proteomes" id="UP000000560">
    <property type="component" value="Chromosome III"/>
</dbReference>
<evidence type="ECO:0000256" key="1">
    <source>
        <dbReference type="SAM" id="MobiDB-lite"/>
    </source>
</evidence>
<feature type="region of interest" description="Disordered" evidence="1">
    <location>
        <begin position="34"/>
        <end position="53"/>
    </location>
</feature>
<gene>
    <name evidence="2" type="ORF">ANIA_10591</name>
</gene>
<dbReference type="GeneID" id="74896491"/>
<feature type="compositionally biased region" description="Low complexity" evidence="1">
    <location>
        <begin position="535"/>
        <end position="547"/>
    </location>
</feature>
<feature type="compositionally biased region" description="Polar residues" evidence="1">
    <location>
        <begin position="518"/>
        <end position="530"/>
    </location>
</feature>
<dbReference type="AlphaFoldDB" id="C8VAQ7"/>
<dbReference type="OMA" id="PMPRDSQ"/>
<feature type="compositionally biased region" description="Polar residues" evidence="1">
    <location>
        <begin position="710"/>
        <end position="719"/>
    </location>
</feature>
<feature type="compositionally biased region" description="Polar residues" evidence="1">
    <location>
        <begin position="498"/>
        <end position="510"/>
    </location>
</feature>
<keyword evidence="3" id="KW-1185">Reference proteome</keyword>
<organism evidence="2 3">
    <name type="scientific">Emericella nidulans (strain FGSC A4 / ATCC 38163 / CBS 112.46 / NRRL 194 / M139)</name>
    <name type="common">Aspergillus nidulans</name>
    <dbReference type="NCBI Taxonomy" id="227321"/>
    <lineage>
        <taxon>Eukaryota</taxon>
        <taxon>Fungi</taxon>
        <taxon>Dikarya</taxon>
        <taxon>Ascomycota</taxon>
        <taxon>Pezizomycotina</taxon>
        <taxon>Eurotiomycetes</taxon>
        <taxon>Eurotiomycetidae</taxon>
        <taxon>Eurotiales</taxon>
        <taxon>Aspergillaceae</taxon>
        <taxon>Aspergillus</taxon>
        <taxon>Aspergillus subgen. Nidulantes</taxon>
    </lineage>
</organism>
<feature type="compositionally biased region" description="Basic residues" evidence="1">
    <location>
        <begin position="185"/>
        <end position="203"/>
    </location>
</feature>
<feature type="compositionally biased region" description="Low complexity" evidence="1">
    <location>
        <begin position="403"/>
        <end position="414"/>
    </location>
</feature>
<dbReference type="HOGENOM" id="CLU_012317_0_0_1"/>
<dbReference type="STRING" id="227321.C8VAQ7"/>
<dbReference type="RefSeq" id="XP_050467641.1">
    <property type="nucleotide sequence ID" value="XM_050611635.1"/>
</dbReference>
<feature type="compositionally biased region" description="Basic and acidic residues" evidence="1">
    <location>
        <begin position="548"/>
        <end position="563"/>
    </location>
</feature>
<feature type="compositionally biased region" description="Polar residues" evidence="1">
    <location>
        <begin position="581"/>
        <end position="590"/>
    </location>
</feature>
<dbReference type="VEuPathDB" id="FungiDB:AN10591"/>
<protein>
    <submittedName>
        <fullName evidence="2">Uncharacterized protein</fullName>
    </submittedName>
</protein>
<dbReference type="KEGG" id="ani:ANIA_10591"/>